<dbReference type="InterPro" id="IPR035965">
    <property type="entry name" value="PAS-like_dom_sf"/>
</dbReference>
<dbReference type="NCBIfam" id="TIGR00229">
    <property type="entry name" value="sensory_box"/>
    <property type="match status" value="1"/>
</dbReference>
<accession>A0ABW6AUU6</accession>
<keyword evidence="2" id="KW-0288">FMN</keyword>
<dbReference type="Pfam" id="PF13426">
    <property type="entry name" value="PAS_9"/>
    <property type="match status" value="1"/>
</dbReference>
<dbReference type="Proteomes" id="UP001597512">
    <property type="component" value="Unassembled WGS sequence"/>
</dbReference>
<evidence type="ECO:0000256" key="3">
    <source>
        <dbReference type="ARBA" id="ARBA00022991"/>
    </source>
</evidence>
<dbReference type="RefSeq" id="WP_381508221.1">
    <property type="nucleotide sequence ID" value="NZ_JBHUOM010000044.1"/>
</dbReference>
<evidence type="ECO:0000313" key="6">
    <source>
        <dbReference type="Proteomes" id="UP001597512"/>
    </source>
</evidence>
<dbReference type="CDD" id="cd00130">
    <property type="entry name" value="PAS"/>
    <property type="match status" value="1"/>
</dbReference>
<dbReference type="PROSITE" id="PS50112">
    <property type="entry name" value="PAS"/>
    <property type="match status" value="1"/>
</dbReference>
<sequence length="258" mass="29312">MSKMSLQSIKAGWSVLRLALQTNQLQERKDSQASNEQARVQLNKRHQHEMAQIGLFINPLGWAKAITRYVAQQTESLLLHKTQRTSILRRQRQELVELDQWIAQQQEQSTDIVMFNQLQALFSWSLTTQQRGSYHQALSQGHTVIITDANESILWTSQSFTQLTGYGPSEVVGKRPQLLQGPSTDRALLGYVREQLALAQGVEVEVLNYYKGGSPYLCHMRIEPLYSRQGTLTHFASIERYVNAPIKSAIGTFSKLVV</sequence>
<comment type="caution">
    <text evidence="5">The sequence shown here is derived from an EMBL/GenBank/DDBJ whole genome shotgun (WGS) entry which is preliminary data.</text>
</comment>
<dbReference type="PANTHER" id="PTHR47429">
    <property type="entry name" value="PROTEIN TWIN LOV 1"/>
    <property type="match status" value="1"/>
</dbReference>
<organism evidence="5 6">
    <name type="scientific">Spirosoma flavum</name>
    <dbReference type="NCBI Taxonomy" id="2048557"/>
    <lineage>
        <taxon>Bacteria</taxon>
        <taxon>Pseudomonadati</taxon>
        <taxon>Bacteroidota</taxon>
        <taxon>Cytophagia</taxon>
        <taxon>Cytophagales</taxon>
        <taxon>Cytophagaceae</taxon>
        <taxon>Spirosoma</taxon>
    </lineage>
</organism>
<evidence type="ECO:0000256" key="2">
    <source>
        <dbReference type="ARBA" id="ARBA00022643"/>
    </source>
</evidence>
<dbReference type="PANTHER" id="PTHR47429:SF2">
    <property type="entry name" value="PROTEIN TWIN LOV 1"/>
    <property type="match status" value="1"/>
</dbReference>
<evidence type="ECO:0000313" key="5">
    <source>
        <dbReference type="EMBL" id="MFD2937804.1"/>
    </source>
</evidence>
<keyword evidence="1" id="KW-0285">Flavoprotein</keyword>
<feature type="domain" description="PAS" evidence="4">
    <location>
        <begin position="144"/>
        <end position="174"/>
    </location>
</feature>
<evidence type="ECO:0000259" key="4">
    <source>
        <dbReference type="PROSITE" id="PS50112"/>
    </source>
</evidence>
<keyword evidence="6" id="KW-1185">Reference proteome</keyword>
<gene>
    <name evidence="5" type="ORF">ACFS25_28815</name>
</gene>
<keyword evidence="3" id="KW-0157">Chromophore</keyword>
<proteinExistence type="predicted"/>
<reference evidence="6" key="1">
    <citation type="journal article" date="2019" name="Int. J. Syst. Evol. Microbiol.">
        <title>The Global Catalogue of Microorganisms (GCM) 10K type strain sequencing project: providing services to taxonomists for standard genome sequencing and annotation.</title>
        <authorList>
            <consortium name="The Broad Institute Genomics Platform"/>
            <consortium name="The Broad Institute Genome Sequencing Center for Infectious Disease"/>
            <person name="Wu L."/>
            <person name="Ma J."/>
        </authorList>
    </citation>
    <scope>NUCLEOTIDE SEQUENCE [LARGE SCALE GENOMIC DNA]</scope>
    <source>
        <strain evidence="6">KCTC 52490</strain>
    </source>
</reference>
<name>A0ABW6AUU6_9BACT</name>
<dbReference type="SUPFAM" id="SSF55785">
    <property type="entry name" value="PYP-like sensor domain (PAS domain)"/>
    <property type="match status" value="1"/>
</dbReference>
<evidence type="ECO:0000256" key="1">
    <source>
        <dbReference type="ARBA" id="ARBA00022630"/>
    </source>
</evidence>
<protein>
    <submittedName>
        <fullName evidence="5">PAS domain-containing protein</fullName>
    </submittedName>
</protein>
<dbReference type="InterPro" id="IPR000014">
    <property type="entry name" value="PAS"/>
</dbReference>
<dbReference type="EMBL" id="JBHUOM010000044">
    <property type="protein sequence ID" value="MFD2937804.1"/>
    <property type="molecule type" value="Genomic_DNA"/>
</dbReference>
<dbReference type="Gene3D" id="3.30.450.20">
    <property type="entry name" value="PAS domain"/>
    <property type="match status" value="1"/>
</dbReference>